<evidence type="ECO:0000313" key="8">
    <source>
        <dbReference type="Proteomes" id="UP000239772"/>
    </source>
</evidence>
<name>A0A2T1HY35_9HYPH</name>
<dbReference type="GO" id="GO:0009279">
    <property type="term" value="C:cell outer membrane"/>
    <property type="evidence" value="ECO:0007669"/>
    <property type="project" value="UniProtKB-SubCell"/>
</dbReference>
<accession>A0A2T1HY35</accession>
<dbReference type="PANTHER" id="PTHR30329">
    <property type="entry name" value="STATOR ELEMENT OF FLAGELLAR MOTOR COMPLEX"/>
    <property type="match status" value="1"/>
</dbReference>
<feature type="region of interest" description="Disordered" evidence="5">
    <location>
        <begin position="1"/>
        <end position="41"/>
    </location>
</feature>
<evidence type="ECO:0000256" key="2">
    <source>
        <dbReference type="ARBA" id="ARBA00023136"/>
    </source>
</evidence>
<feature type="compositionally biased region" description="Polar residues" evidence="5">
    <location>
        <begin position="8"/>
        <end position="22"/>
    </location>
</feature>
<comment type="subcellular location">
    <subcellularLocation>
        <location evidence="1">Cell outer membrane</location>
    </subcellularLocation>
</comment>
<dbReference type="AlphaFoldDB" id="A0A2T1HY35"/>
<proteinExistence type="predicted"/>
<dbReference type="CDD" id="cd07185">
    <property type="entry name" value="OmpA_C-like"/>
    <property type="match status" value="1"/>
</dbReference>
<evidence type="ECO:0000256" key="5">
    <source>
        <dbReference type="SAM" id="MobiDB-lite"/>
    </source>
</evidence>
<evidence type="ECO:0000256" key="1">
    <source>
        <dbReference type="ARBA" id="ARBA00004442"/>
    </source>
</evidence>
<keyword evidence="3" id="KW-0998">Cell outer membrane</keyword>
<organism evidence="7 8">
    <name type="scientific">Alsobacter soli</name>
    <dbReference type="NCBI Taxonomy" id="2109933"/>
    <lineage>
        <taxon>Bacteria</taxon>
        <taxon>Pseudomonadati</taxon>
        <taxon>Pseudomonadota</taxon>
        <taxon>Alphaproteobacteria</taxon>
        <taxon>Hyphomicrobiales</taxon>
        <taxon>Alsobacteraceae</taxon>
        <taxon>Alsobacter</taxon>
    </lineage>
</organism>
<sequence length="250" mass="27318">MSRAPRSIRSSGSTRMRGWTNTIRRRSTAKGEGDEQEATTEDVEGRITKFTYEHKPGTSALEILRQYENALAKVGFLKLVSGRRAKLPTHALINGDTFGAFRLDRYGKPAVYVNVGASDQGSWVESHVVIAEPGVMEQKLNADADSFFDQLGSSGRVVVYGINFDTARAGIRADSESVLAEIERLLKTHEDLKLRVEGHTDNIGQPAANQKLSQLRAAAVVSWLMKHGIKQGRLTAVGLGDKAPLADNQT</sequence>
<dbReference type="PANTHER" id="PTHR30329:SF21">
    <property type="entry name" value="LIPOPROTEIN YIAD-RELATED"/>
    <property type="match status" value="1"/>
</dbReference>
<evidence type="ECO:0000256" key="4">
    <source>
        <dbReference type="PROSITE-ProRule" id="PRU00473"/>
    </source>
</evidence>
<dbReference type="SUPFAM" id="SSF103088">
    <property type="entry name" value="OmpA-like"/>
    <property type="match status" value="1"/>
</dbReference>
<protein>
    <recommendedName>
        <fullName evidence="6">OmpA-like domain-containing protein</fullName>
    </recommendedName>
</protein>
<dbReference type="PROSITE" id="PS51123">
    <property type="entry name" value="OMPA_2"/>
    <property type="match status" value="1"/>
</dbReference>
<dbReference type="Pfam" id="PF00691">
    <property type="entry name" value="OmpA"/>
    <property type="match status" value="1"/>
</dbReference>
<evidence type="ECO:0000313" key="7">
    <source>
        <dbReference type="EMBL" id="PSC06602.1"/>
    </source>
</evidence>
<evidence type="ECO:0000256" key="3">
    <source>
        <dbReference type="ARBA" id="ARBA00023237"/>
    </source>
</evidence>
<dbReference type="InterPro" id="IPR036737">
    <property type="entry name" value="OmpA-like_sf"/>
</dbReference>
<gene>
    <name evidence="7" type="ORF">SLNSH_01965</name>
</gene>
<feature type="domain" description="OmpA-like" evidence="6">
    <location>
        <begin position="151"/>
        <end position="250"/>
    </location>
</feature>
<evidence type="ECO:0000259" key="6">
    <source>
        <dbReference type="PROSITE" id="PS51123"/>
    </source>
</evidence>
<dbReference type="Gene3D" id="3.30.1330.60">
    <property type="entry name" value="OmpA-like domain"/>
    <property type="match status" value="1"/>
</dbReference>
<dbReference type="InterPro" id="IPR006664">
    <property type="entry name" value="OMP_bac"/>
</dbReference>
<comment type="caution">
    <text evidence="7">The sequence shown here is derived from an EMBL/GenBank/DDBJ whole genome shotgun (WGS) entry which is preliminary data.</text>
</comment>
<dbReference type="EMBL" id="PVZS01000002">
    <property type="protein sequence ID" value="PSC06602.1"/>
    <property type="molecule type" value="Genomic_DNA"/>
</dbReference>
<keyword evidence="2 4" id="KW-0472">Membrane</keyword>
<dbReference type="InterPro" id="IPR006665">
    <property type="entry name" value="OmpA-like"/>
</dbReference>
<keyword evidence="8" id="KW-1185">Reference proteome</keyword>
<dbReference type="Proteomes" id="UP000239772">
    <property type="component" value="Unassembled WGS sequence"/>
</dbReference>
<dbReference type="PRINTS" id="PR01021">
    <property type="entry name" value="OMPADOMAIN"/>
</dbReference>
<reference evidence="8" key="1">
    <citation type="submission" date="2018-03" db="EMBL/GenBank/DDBJ databases">
        <authorList>
            <person name="Sun L."/>
            <person name="Liu H."/>
            <person name="Chen W."/>
            <person name="Huang K."/>
            <person name="Liu W."/>
            <person name="Gao X."/>
        </authorList>
    </citation>
    <scope>NUCLEOTIDE SEQUENCE [LARGE SCALE GENOMIC DNA]</scope>
    <source>
        <strain evidence="8">SH9</strain>
    </source>
</reference>
<dbReference type="InterPro" id="IPR050330">
    <property type="entry name" value="Bact_OuterMem_StrucFunc"/>
</dbReference>